<dbReference type="GO" id="GO:0007165">
    <property type="term" value="P:signal transduction"/>
    <property type="evidence" value="ECO:0007669"/>
    <property type="project" value="UniProtKB-KW"/>
</dbReference>
<evidence type="ECO:0000259" key="9">
    <source>
        <dbReference type="PROSITE" id="PS50192"/>
    </source>
</evidence>
<dbReference type="Gene3D" id="1.20.58.920">
    <property type="match status" value="2"/>
</dbReference>
<keyword evidence="12" id="KW-1185">Reference proteome</keyword>
<organism evidence="11 12">
    <name type="scientific">Oceanibaculum indicum P24</name>
    <dbReference type="NCBI Taxonomy" id="1207063"/>
    <lineage>
        <taxon>Bacteria</taxon>
        <taxon>Pseudomonadati</taxon>
        <taxon>Pseudomonadota</taxon>
        <taxon>Alphaproteobacteria</taxon>
        <taxon>Rhodospirillales</taxon>
        <taxon>Oceanibaculaceae</taxon>
        <taxon>Oceanibaculum</taxon>
    </lineage>
</organism>
<gene>
    <name evidence="11" type="ORF">P24_11642</name>
</gene>
<comment type="caution">
    <text evidence="11">The sequence shown here is derived from an EMBL/GenBank/DDBJ whole genome shotgun (WGS) entry which is preliminary data.</text>
</comment>
<dbReference type="AlphaFoldDB" id="K2KBR0"/>
<dbReference type="InterPro" id="IPR038188">
    <property type="entry name" value="TorS_sensor_sf"/>
</dbReference>
<proteinExistence type="inferred from homology"/>
<feature type="domain" description="Methyl-accepting transducer" evidence="8">
    <location>
        <begin position="634"/>
        <end position="870"/>
    </location>
</feature>
<comment type="subcellular location">
    <subcellularLocation>
        <location evidence="1">Cell inner membrane</location>
        <topology evidence="1">Multi-pass membrane protein</topology>
    </subcellularLocation>
</comment>
<comment type="similarity">
    <text evidence="4">Belongs to the methyl-accepting chemotaxis (MCP) protein family.</text>
</comment>
<dbReference type="SUPFAM" id="SSF58104">
    <property type="entry name" value="Methyl-accepting chemotaxis protein (MCP) signaling domain"/>
    <property type="match status" value="1"/>
</dbReference>
<dbReference type="PROSITE" id="PS50111">
    <property type="entry name" value="CHEMOTAXIS_TRANSDUC_2"/>
    <property type="match status" value="1"/>
</dbReference>
<evidence type="ECO:0000256" key="4">
    <source>
        <dbReference type="ARBA" id="ARBA00029447"/>
    </source>
</evidence>
<dbReference type="PANTHER" id="PTHR32089:SF112">
    <property type="entry name" value="LYSOZYME-LIKE PROTEIN-RELATED"/>
    <property type="match status" value="1"/>
</dbReference>
<reference evidence="11 12" key="1">
    <citation type="journal article" date="2012" name="J. Bacteriol.">
        <title>Genome Sequence of Oceanibaculum indicum Type Strain P24.</title>
        <authorList>
            <person name="Lai Q."/>
            <person name="Shao Z."/>
        </authorList>
    </citation>
    <scope>NUCLEOTIDE SEQUENCE [LARGE SCALE GENOMIC DNA]</scope>
    <source>
        <strain evidence="11 12">P24</strain>
    </source>
</reference>
<evidence type="ECO:0000256" key="2">
    <source>
        <dbReference type="ARBA" id="ARBA00022519"/>
    </source>
</evidence>
<evidence type="ECO:0000256" key="6">
    <source>
        <dbReference type="SAM" id="MobiDB-lite"/>
    </source>
</evidence>
<keyword evidence="7" id="KW-0812">Transmembrane</keyword>
<dbReference type="SMART" id="SM00283">
    <property type="entry name" value="MA"/>
    <property type="match status" value="1"/>
</dbReference>
<feature type="transmembrane region" description="Helical" evidence="7">
    <location>
        <begin position="40"/>
        <end position="62"/>
    </location>
</feature>
<dbReference type="InterPro" id="IPR003660">
    <property type="entry name" value="HAMP_dom"/>
</dbReference>
<dbReference type="EMBL" id="AMRL01000014">
    <property type="protein sequence ID" value="EKE74800.1"/>
    <property type="molecule type" value="Genomic_DNA"/>
</dbReference>
<evidence type="ECO:0000259" key="10">
    <source>
        <dbReference type="PROSITE" id="PS50885"/>
    </source>
</evidence>
<dbReference type="SMART" id="SM00304">
    <property type="entry name" value="HAMP"/>
    <property type="match status" value="2"/>
</dbReference>
<evidence type="ECO:0000313" key="12">
    <source>
        <dbReference type="Proteomes" id="UP000006746"/>
    </source>
</evidence>
<dbReference type="GO" id="GO:0005886">
    <property type="term" value="C:plasma membrane"/>
    <property type="evidence" value="ECO:0007669"/>
    <property type="project" value="UniProtKB-SubCell"/>
</dbReference>
<dbReference type="STRING" id="1207063.P24_11642"/>
<keyword evidence="7" id="KW-1133">Transmembrane helix</keyword>
<name>K2KBR0_9PROT</name>
<sequence length="890" mass="94128">MTENNEAIEAEVDTEAGNDPENTARQAKRRGRGLGIREKLLMAFGGAAIMTVLAGGVAWFSFERVKDSLATITDEAVPMSEAALKIAADVNGFLAVAPALQAATTPKEREDARAALDERTNLLNSDIIDLARVLGEAGEQQVQGLRTSVETLASRLQSIDQIVKESLAIKRKRQDMVDEANLAHGAILADIDPKVESARTGLVSAAEEATANSGRTITDLLENQVGALRAALEVKAEVNSLLGIYTQVASAQDATHLRPLRDQFDATARRIAPNLEKLWDLGSGANVVMLVEEMVAKGRDANGLFATRMDELTGSDFQKLEAMRSRRVELMRELLALYENLTLALVTLVDDTGFDLVLSSEVTIADNSFIITRLMEKDVSMLRALLSIQGEANLLAGVLAAASNESRTAEIDALSGRFAGAASRVNAYLEELQNGGQDVAMLASTVNMLIEYGTADGNLFDLRRQELALGEKASEALAAGKVQATALQFAVDALVDEASGKIEDAKAATNDVIMASTTAMLVIVGASIIGAVLLGWLYVGRAVVGRLMRLTTAMESISQGDLTAEIPNSGRDEIARMADALAVFRDNAVALEESRAAADQERRQAAEERRKMMYQLADDFEAKIGDVVKAVATAASGLKTSAESMAHTAEETRTQATTVAAASEQASSNVQTVGVAAEELSSSISEIGRQVSESATIAQRAVSAAQRTNGTVQELMKAAQQVGEVVQLIRGIAEQTNLLALNATIEAARAGEAGKGFAVVASEVKNLANQTGKATEDVSGQIEVMQGTTEEAVGAITEIASIIGEINEIATVIASAVEEQNAATQEIARNVQQAASGTQEVSSNIVGVSTAAELSGTTAHEVLNSANDLMSQSERLRNQVDQFLTQVRTG</sequence>
<feature type="compositionally biased region" description="Acidic residues" evidence="6">
    <location>
        <begin position="1"/>
        <end position="18"/>
    </location>
</feature>
<dbReference type="Pfam" id="PF00672">
    <property type="entry name" value="HAMP"/>
    <property type="match status" value="1"/>
</dbReference>
<feature type="domain" description="T-SNARE coiled-coil homology" evidence="9">
    <location>
        <begin position="786"/>
        <end position="848"/>
    </location>
</feature>
<evidence type="ECO:0000256" key="5">
    <source>
        <dbReference type="PROSITE-ProRule" id="PRU00284"/>
    </source>
</evidence>
<dbReference type="PROSITE" id="PS50885">
    <property type="entry name" value="HAMP"/>
    <property type="match status" value="1"/>
</dbReference>
<keyword evidence="2" id="KW-0997">Cell inner membrane</keyword>
<keyword evidence="3 5" id="KW-0807">Transducer</keyword>
<dbReference type="RefSeq" id="WP_008944934.1">
    <property type="nucleotide sequence ID" value="NZ_AMRL01000014.1"/>
</dbReference>
<accession>K2KBR0</accession>
<evidence type="ECO:0000259" key="8">
    <source>
        <dbReference type="PROSITE" id="PS50111"/>
    </source>
</evidence>
<dbReference type="CDD" id="cd06225">
    <property type="entry name" value="HAMP"/>
    <property type="match status" value="1"/>
</dbReference>
<evidence type="ECO:0000256" key="7">
    <source>
        <dbReference type="SAM" id="Phobius"/>
    </source>
</evidence>
<feature type="domain" description="HAMP" evidence="10">
    <location>
        <begin position="541"/>
        <end position="593"/>
    </location>
</feature>
<dbReference type="Proteomes" id="UP000006746">
    <property type="component" value="Unassembled WGS sequence"/>
</dbReference>
<evidence type="ECO:0000256" key="1">
    <source>
        <dbReference type="ARBA" id="ARBA00004429"/>
    </source>
</evidence>
<dbReference type="PATRIC" id="fig|1207063.3.peg.2354"/>
<feature type="region of interest" description="Disordered" evidence="6">
    <location>
        <begin position="1"/>
        <end position="30"/>
    </location>
</feature>
<dbReference type="InterPro" id="IPR004089">
    <property type="entry name" value="MCPsignal_dom"/>
</dbReference>
<dbReference type="PANTHER" id="PTHR32089">
    <property type="entry name" value="METHYL-ACCEPTING CHEMOTAXIS PROTEIN MCPB"/>
    <property type="match status" value="1"/>
</dbReference>
<dbReference type="PROSITE" id="PS50192">
    <property type="entry name" value="T_SNARE"/>
    <property type="match status" value="1"/>
</dbReference>
<dbReference type="Gene3D" id="6.10.340.10">
    <property type="match status" value="1"/>
</dbReference>
<evidence type="ECO:0000313" key="11">
    <source>
        <dbReference type="EMBL" id="EKE74800.1"/>
    </source>
</evidence>
<keyword evidence="2" id="KW-1003">Cell membrane</keyword>
<protein>
    <submittedName>
        <fullName evidence="11">Methyl-accepting chemotaxis protein</fullName>
    </submittedName>
</protein>
<dbReference type="Gene3D" id="1.10.287.950">
    <property type="entry name" value="Methyl-accepting chemotaxis protein"/>
    <property type="match status" value="1"/>
</dbReference>
<dbReference type="Pfam" id="PF00015">
    <property type="entry name" value="MCPsignal"/>
    <property type="match status" value="1"/>
</dbReference>
<feature type="transmembrane region" description="Helical" evidence="7">
    <location>
        <begin position="519"/>
        <end position="539"/>
    </location>
</feature>
<dbReference type="InterPro" id="IPR000727">
    <property type="entry name" value="T_SNARE_dom"/>
</dbReference>
<dbReference type="eggNOG" id="COG0840">
    <property type="taxonomic scope" value="Bacteria"/>
</dbReference>
<keyword evidence="7" id="KW-0472">Membrane</keyword>
<evidence type="ECO:0000256" key="3">
    <source>
        <dbReference type="ARBA" id="ARBA00023224"/>
    </source>
</evidence>